<evidence type="ECO:0000256" key="1">
    <source>
        <dbReference type="SAM" id="MobiDB-lite"/>
    </source>
</evidence>
<dbReference type="KEGG" id="kme:H0A61_02542"/>
<evidence type="ECO:0000313" key="4">
    <source>
        <dbReference type="EMBL" id="QSQ10143.1"/>
    </source>
</evidence>
<dbReference type="PROSITE" id="PS50011">
    <property type="entry name" value="PROTEIN_KINASE_DOM"/>
    <property type="match status" value="2"/>
</dbReference>
<feature type="region of interest" description="Disordered" evidence="1">
    <location>
        <begin position="903"/>
        <end position="922"/>
    </location>
</feature>
<dbReference type="PANTHER" id="PTHR44167">
    <property type="entry name" value="OVARIAN-SPECIFIC SERINE/THREONINE-PROTEIN KINASE LOK-RELATED"/>
    <property type="match status" value="1"/>
</dbReference>
<reference evidence="4" key="1">
    <citation type="submission" date="2020-07" db="EMBL/GenBank/DDBJ databases">
        <title>Koleobacter methoxysyntrophicus gen. nov., sp. nov., a novel anaerobic bacterium isolated from deep subsurface oil field and proposal of Koleobacterales ord. nov. in the phylum Firmicutes.</title>
        <authorList>
            <person name="Sakamoto S."/>
            <person name="Tamaki H."/>
        </authorList>
    </citation>
    <scope>NUCLEOTIDE SEQUENCE</scope>
    <source>
        <strain evidence="4">NRmbB1</strain>
    </source>
</reference>
<dbReference type="GO" id="GO:0005524">
    <property type="term" value="F:ATP binding"/>
    <property type="evidence" value="ECO:0007669"/>
    <property type="project" value="InterPro"/>
</dbReference>
<dbReference type="SMART" id="SM00220">
    <property type="entry name" value="S_TKc"/>
    <property type="match status" value="2"/>
</dbReference>
<keyword evidence="5" id="KW-1185">Reference proteome</keyword>
<feature type="domain" description="Protein kinase" evidence="2">
    <location>
        <begin position="357"/>
        <end position="621"/>
    </location>
</feature>
<dbReference type="Gene3D" id="1.10.510.10">
    <property type="entry name" value="Transferase(Phosphotransferase) domain 1"/>
    <property type="match status" value="2"/>
</dbReference>
<dbReference type="Pfam" id="PF00069">
    <property type="entry name" value="Pkinase"/>
    <property type="match status" value="2"/>
</dbReference>
<dbReference type="EMBL" id="CP059066">
    <property type="protein sequence ID" value="QSQ10143.1"/>
    <property type="molecule type" value="Genomic_DNA"/>
</dbReference>
<dbReference type="InterPro" id="IPR011528">
    <property type="entry name" value="NERD"/>
</dbReference>
<dbReference type="InterPro" id="IPR011009">
    <property type="entry name" value="Kinase-like_dom_sf"/>
</dbReference>
<dbReference type="Pfam" id="PF08378">
    <property type="entry name" value="NERD"/>
    <property type="match status" value="1"/>
</dbReference>
<dbReference type="EC" id="2.7.11.1" evidence="4"/>
<dbReference type="SUPFAM" id="SSF52540">
    <property type="entry name" value="P-loop containing nucleoside triphosphate hydrolases"/>
    <property type="match status" value="1"/>
</dbReference>
<protein>
    <submittedName>
        <fullName evidence="4">Serine/threonine-protein kinase PknB</fullName>
        <ecNumber evidence="4">2.7.11.1</ecNumber>
    </submittedName>
</protein>
<dbReference type="CDD" id="cd14014">
    <property type="entry name" value="STKc_PknB_like"/>
    <property type="match status" value="2"/>
</dbReference>
<proteinExistence type="predicted"/>
<feature type="compositionally biased region" description="Acidic residues" evidence="1">
    <location>
        <begin position="903"/>
        <end position="914"/>
    </location>
</feature>
<keyword evidence="4" id="KW-0418">Kinase</keyword>
<dbReference type="InterPro" id="IPR000719">
    <property type="entry name" value="Prot_kinase_dom"/>
</dbReference>
<keyword evidence="4" id="KW-0808">Transferase</keyword>
<evidence type="ECO:0000313" key="5">
    <source>
        <dbReference type="Proteomes" id="UP000662904"/>
    </source>
</evidence>
<dbReference type="PROSITE" id="PS50965">
    <property type="entry name" value="NERD"/>
    <property type="match status" value="1"/>
</dbReference>
<evidence type="ECO:0000259" key="3">
    <source>
        <dbReference type="PROSITE" id="PS50965"/>
    </source>
</evidence>
<dbReference type="PROSITE" id="PS00108">
    <property type="entry name" value="PROTEIN_KINASE_ST"/>
    <property type="match status" value="1"/>
</dbReference>
<evidence type="ECO:0000259" key="2">
    <source>
        <dbReference type="PROSITE" id="PS50011"/>
    </source>
</evidence>
<organism evidence="4 5">
    <name type="scientific">Koleobacter methoxysyntrophicus</name>
    <dbReference type="NCBI Taxonomy" id="2751313"/>
    <lineage>
        <taxon>Bacteria</taxon>
        <taxon>Bacillati</taxon>
        <taxon>Bacillota</taxon>
        <taxon>Clostridia</taxon>
        <taxon>Koleobacterales</taxon>
        <taxon>Koleobacteraceae</taxon>
        <taxon>Koleobacter</taxon>
    </lineage>
</organism>
<accession>A0A8A0RPF4</accession>
<feature type="domain" description="Protein kinase" evidence="2">
    <location>
        <begin position="649"/>
        <end position="938"/>
    </location>
</feature>
<feature type="domain" description="NERD" evidence="3">
    <location>
        <begin position="169"/>
        <end position="283"/>
    </location>
</feature>
<dbReference type="Proteomes" id="UP000662904">
    <property type="component" value="Chromosome"/>
</dbReference>
<dbReference type="RefSeq" id="WP_206707460.1">
    <property type="nucleotide sequence ID" value="NZ_CP059066.1"/>
</dbReference>
<name>A0A8A0RPF4_9FIRM</name>
<dbReference type="GO" id="GO:0004674">
    <property type="term" value="F:protein serine/threonine kinase activity"/>
    <property type="evidence" value="ECO:0007669"/>
    <property type="project" value="UniProtKB-EC"/>
</dbReference>
<dbReference type="PANTHER" id="PTHR44167:SF30">
    <property type="entry name" value="PHOSPHORYLASE KINASE"/>
    <property type="match status" value="1"/>
</dbReference>
<gene>
    <name evidence="4" type="primary">pknB</name>
    <name evidence="4" type="ORF">H0A61_02542</name>
</gene>
<sequence length="1509" mass="173765">MTFENFLAHLDAMAKKFHKPHKFILLLTVIDLLGEQAEPANKICFDQQLKKIFSKYLNKYKYHASNRPYIPFFHLKSDNFWHLKPKSGRDNFLAEMSTVGGPGDLNRNVDYAFLSDDVFQFFTNKDTREIIKKKLISILNKFADTQPENTDDDPMLLKENTSKYYLHGSLFDYEKSAIDCIIRLLDKKIIKTLANVYIFDVQTNNYYEYDLIIIARSGIYVVELKHWSGHIEIEGYQWRINKNRYRVDPHKNNSFKCKVLKGIYQHRFVTYPDVWVESVVVLTNPEAIVERADSPEVADIKGRHNLTFASIADFISYLKRRDKKMQILEENQVCAIADFLADLNRPKQQKEYTVPGYETVEYLSQKPEYIELLARPIGVKAKGLHRLRVFRFVQESEQERERFRKIALNTLDAVQQIGEHPYIHKVSVSQTEEGDIIEISEWSETGTLQDLIYESEGRLPLEQGLTICRNIALALNKAHQENIIHRAVKPENILIKNGIPKLMNFDLSFQLEDNRLTVIPDAAKIKDDGYVAPELLFGEDIDESTDYFSLGVIAYHLLTGEKPFKSTREFVARGGALSTENRQRLVKAGVPEAKVRVIEKMITADRTKRVKDIDTVLSVLTRYNAKKDRDVEVLPENSKLQPGDIYNMYEIVEFIGKGAETQIYKAKAPRGQIVVLKVFNYETSLDRVFRELDVGCEIRSPYVVRCERRPGHWHGKRYFIVMDYIPGQTLRELIGRKERPDRNTFNSVARSLMEGIRAFHEHKDENGEGKQIVHGDIKPENIIITSKQKPVIIDFGLAGEPRVDVFQGTSGYIPPDTIRGADRDFSPRGDLFALGVTLWEWLFGQKPYANPAVGDKPMLPEDLPEFRDLYPWLLKAVATEPREGFATITEMWDMFVKGAPIEEETSLEEADEVETLPADTKDAAREPALDLDEYNSFVAYLNSLSCASAGNENAIAECQIRNEHFAKIYIRNPLTDTIHQWLEEGKNVILTGNAGDGKTTIAVDILQKVMGDNFRELNPRQEVPDQNLVIIKDMSELPEKDRAYVLKEALENELKTYLIVSNTGTLLEAFGKLKAVMGEDVSETILLSALEASEPTEIMDNRFRLLNIGQLDSINIACDVFKRMLEPENWTGCSQCKFYGDCPILSNVKLLQSNLELVLERVYLLYKRLYEYGQRLTMRQMTGHLAYALTGGLNCSDVANMSLLARRQLLCRLGFFNRFFGDDGSKVVPEAMKLVPVKVIQEIKFGSTLVPKFERKTWLKEEAYTVLNSEAREAYKLLIKNHSPQAIDKSVLRRQIRRLAYFCGRFEGDEREKFISTFLDSPMLLDYLKVTRENAPLRSHLRRFCIKVLHVLQEHFTGLRLPEETWKEGKDIYITLKSPGNNVGTQMILARLRQDDFELVVKPRYQYKTDGGSNKVFSLIYKAAAEPVELELDLPFFDYVARRYEGEIAQELSAYYSNRLEDFKGKLLKECSKNFQEDKSDTLYLLRIRPDRRFEELNLQVSEDGLEVI</sequence>
<dbReference type="InterPro" id="IPR008271">
    <property type="entry name" value="Ser/Thr_kinase_AS"/>
</dbReference>
<dbReference type="SUPFAM" id="SSF56112">
    <property type="entry name" value="Protein kinase-like (PK-like)"/>
    <property type="match status" value="2"/>
</dbReference>
<dbReference type="InterPro" id="IPR027417">
    <property type="entry name" value="P-loop_NTPase"/>
</dbReference>